<protein>
    <submittedName>
        <fullName evidence="1">Uncharacterized protein</fullName>
    </submittedName>
</protein>
<proteinExistence type="predicted"/>
<accession>V5I7X5</accession>
<name>V5I7X5_ANOGL</name>
<dbReference type="AlphaFoldDB" id="V5I7X5"/>
<organism evidence="1">
    <name type="scientific">Anoplophora glabripennis</name>
    <name type="common">Asian longhorn beetle</name>
    <name type="synonym">Anoplophora nobilis</name>
    <dbReference type="NCBI Taxonomy" id="217634"/>
    <lineage>
        <taxon>Eukaryota</taxon>
        <taxon>Metazoa</taxon>
        <taxon>Ecdysozoa</taxon>
        <taxon>Arthropoda</taxon>
        <taxon>Hexapoda</taxon>
        <taxon>Insecta</taxon>
        <taxon>Pterygota</taxon>
        <taxon>Neoptera</taxon>
        <taxon>Endopterygota</taxon>
        <taxon>Coleoptera</taxon>
        <taxon>Polyphaga</taxon>
        <taxon>Cucujiformia</taxon>
        <taxon>Chrysomeloidea</taxon>
        <taxon>Cerambycidae</taxon>
        <taxon>Lamiinae</taxon>
        <taxon>Lamiini</taxon>
        <taxon>Anoplophora</taxon>
    </lineage>
</organism>
<sequence>MAEARFTPQQIERFNDRIKNCLEDAQCRGVFEHYLRISRKPVLYNALKLWVAANSTDSFDEDQFLDLIDEVDGFNENPLLSLSECEHKLAYIKMETCRILDKIHRLFIEYLNTHHRL</sequence>
<dbReference type="EMBL" id="GALX01005675">
    <property type="protein sequence ID" value="JAB62791.1"/>
    <property type="molecule type" value="Transcribed_RNA"/>
</dbReference>
<reference evidence="1" key="1">
    <citation type="submission" date="2013-07" db="EMBL/GenBank/DDBJ databases">
        <title>Midgut Transcriptome Profiling of Anoplphora glabripennis, a Lignocellulose Degrading, Wood-Boring Cerambycid.</title>
        <authorList>
            <person name="Scully E.D."/>
            <person name="Hoover K."/>
            <person name="Carlson J.E."/>
            <person name="Tien M."/>
            <person name="Geib S.M."/>
        </authorList>
    </citation>
    <scope>NUCLEOTIDE SEQUENCE</scope>
</reference>
<evidence type="ECO:0000313" key="1">
    <source>
        <dbReference type="EMBL" id="JAB62791.1"/>
    </source>
</evidence>